<sequence>MLLYWPRRFSGPLTEDERRLAHRRLGGRSLAWALATPLLTILGFVLLLPPFVTLRVGEATPGDGAALRAIVVAVGGDLPTGGDGSVGRRGALSCALVVREGLAQAIVAAAGDGFSSEKQGCAPTDVLPTERVSIELSLVELAARAYQLTGVVLDPGPRIADPDPWDIMKRTLDAREIATCRHAEADIEKEGTVLRLGPAMVDSDGITIEVSAVVLGRWDGGIKAKLWMRDETFLANYPLEPVEGDVSDSGQRVLRLRGRCNDLAQATVLSAGFGKTRLSRRDVPVRLRFKLQDGSLAELLGSC</sequence>
<keyword evidence="3" id="KW-1185">Reference proteome</keyword>
<proteinExistence type="predicted"/>
<protein>
    <submittedName>
        <fullName evidence="2">Uncharacterized protein</fullName>
    </submittedName>
</protein>
<comment type="caution">
    <text evidence="2">The sequence shown here is derived from an EMBL/GenBank/DDBJ whole genome shotgun (WGS) entry which is preliminary data.</text>
</comment>
<organism evidence="2 3">
    <name type="scientific">Nannocystis pusilla</name>
    <dbReference type="NCBI Taxonomy" id="889268"/>
    <lineage>
        <taxon>Bacteria</taxon>
        <taxon>Pseudomonadati</taxon>
        <taxon>Myxococcota</taxon>
        <taxon>Polyangia</taxon>
        <taxon>Nannocystales</taxon>
        <taxon>Nannocystaceae</taxon>
        <taxon>Nannocystis</taxon>
    </lineage>
</organism>
<dbReference type="RefSeq" id="WP_267778214.1">
    <property type="nucleotide sequence ID" value="NZ_JAPNKE010000002.1"/>
</dbReference>
<keyword evidence="1" id="KW-1133">Transmembrane helix</keyword>
<dbReference type="Proteomes" id="UP001150924">
    <property type="component" value="Unassembled WGS sequence"/>
</dbReference>
<evidence type="ECO:0000256" key="1">
    <source>
        <dbReference type="SAM" id="Phobius"/>
    </source>
</evidence>
<reference evidence="2" key="1">
    <citation type="submission" date="2022-11" db="EMBL/GenBank/DDBJ databases">
        <title>Minimal conservation of predation-associated metabolite biosynthetic gene clusters underscores biosynthetic potential of Myxococcota including descriptions for ten novel species: Archangium lansinium sp. nov., Myxococcus landrumus sp. nov., Nannocystis bai.</title>
        <authorList>
            <person name="Ahearne A."/>
            <person name="Stevens C."/>
            <person name="Phillips K."/>
        </authorList>
    </citation>
    <scope>NUCLEOTIDE SEQUENCE</scope>
    <source>
        <strain evidence="2">Na p29</strain>
    </source>
</reference>
<gene>
    <name evidence="2" type="ORF">OV079_52520</name>
</gene>
<accession>A0A9X3F1B4</accession>
<feature type="transmembrane region" description="Helical" evidence="1">
    <location>
        <begin position="29"/>
        <end position="52"/>
    </location>
</feature>
<dbReference type="EMBL" id="JAPNKE010000002">
    <property type="protein sequence ID" value="MCY1014011.1"/>
    <property type="molecule type" value="Genomic_DNA"/>
</dbReference>
<evidence type="ECO:0000313" key="2">
    <source>
        <dbReference type="EMBL" id="MCY1014011.1"/>
    </source>
</evidence>
<evidence type="ECO:0000313" key="3">
    <source>
        <dbReference type="Proteomes" id="UP001150924"/>
    </source>
</evidence>
<dbReference type="AlphaFoldDB" id="A0A9X3F1B4"/>
<keyword evidence="1" id="KW-0472">Membrane</keyword>
<name>A0A9X3F1B4_9BACT</name>
<keyword evidence="1" id="KW-0812">Transmembrane</keyword>